<organism evidence="1">
    <name type="scientific">Tanacetum cinerariifolium</name>
    <name type="common">Dalmatian daisy</name>
    <name type="synonym">Chrysanthemum cinerariifolium</name>
    <dbReference type="NCBI Taxonomy" id="118510"/>
    <lineage>
        <taxon>Eukaryota</taxon>
        <taxon>Viridiplantae</taxon>
        <taxon>Streptophyta</taxon>
        <taxon>Embryophyta</taxon>
        <taxon>Tracheophyta</taxon>
        <taxon>Spermatophyta</taxon>
        <taxon>Magnoliopsida</taxon>
        <taxon>eudicotyledons</taxon>
        <taxon>Gunneridae</taxon>
        <taxon>Pentapetalae</taxon>
        <taxon>asterids</taxon>
        <taxon>campanulids</taxon>
        <taxon>Asterales</taxon>
        <taxon>Asteraceae</taxon>
        <taxon>Asteroideae</taxon>
        <taxon>Anthemideae</taxon>
        <taxon>Anthemidinae</taxon>
        <taxon>Tanacetum</taxon>
    </lineage>
</organism>
<name>A0A699I7T8_TANCI</name>
<protein>
    <recommendedName>
        <fullName evidence="2">Reverse transcriptase domain-containing protein</fullName>
    </recommendedName>
</protein>
<gene>
    <name evidence="1" type="ORF">Tci_504586</name>
</gene>
<accession>A0A699I7T8</accession>
<dbReference type="EMBL" id="BKCJ010265677">
    <property type="protein sequence ID" value="GEZ32613.1"/>
    <property type="molecule type" value="Genomic_DNA"/>
</dbReference>
<proteinExistence type="predicted"/>
<sequence length="356" mass="40996">MMLLAKAITQHYYTLTNNRLLTSSNTRNQAVIQDGRVNIESKNVGYAGNGNRNAMRKNRNQEANVGNGHYTRDCPKHRVCDANYFREQMLLATKDEAEVHLDEEEMILCSTMLMEIIRCHENLTLYDHEGWDDPRDFAKPVKKEVGYETNNEPDKSVEEEITGDGIKELVETPKSRHIGYYLKHEITEKMIKGLIDNQIYNDSLLATRLCKMDYVTYNSLPEGPMYDAILKKKITKKEGSQLYIPHRFVILDVKEDKKKPYILGTPFLTTAKAKIRFDKGAITLKSGKNKINFFKILESLCRVEEGTKSDMDPATPNTTVSRVILEWEEIIKLHQEKEMSLTNEEVKCLTINVLHS</sequence>
<evidence type="ECO:0000313" key="1">
    <source>
        <dbReference type="EMBL" id="GEZ32613.1"/>
    </source>
</evidence>
<reference evidence="1" key="1">
    <citation type="journal article" date="2019" name="Sci. Rep.">
        <title>Draft genome of Tanacetum cinerariifolium, the natural source of mosquito coil.</title>
        <authorList>
            <person name="Yamashiro T."/>
            <person name="Shiraishi A."/>
            <person name="Satake H."/>
            <person name="Nakayama K."/>
        </authorList>
    </citation>
    <scope>NUCLEOTIDE SEQUENCE</scope>
</reference>
<dbReference type="AlphaFoldDB" id="A0A699I7T8"/>
<evidence type="ECO:0008006" key="2">
    <source>
        <dbReference type="Google" id="ProtNLM"/>
    </source>
</evidence>
<comment type="caution">
    <text evidence="1">The sequence shown here is derived from an EMBL/GenBank/DDBJ whole genome shotgun (WGS) entry which is preliminary data.</text>
</comment>